<dbReference type="Proteomes" id="UP001362999">
    <property type="component" value="Unassembled WGS sequence"/>
</dbReference>
<sequence>MGDSEAQNPPIPPISTLPPEILLDIFALCLVVGWLNIPKVNRLWRNIALECSELWSAPILTRLKWTPIFLARSKMAALVIRADVKRLGRRSLVAREGLQDVVLQNASRLGILQLRSPQDDLAEFLDDLESADAAPRLRCLEIVNTTANHVGTAGLWLPQDLFRKTETMEGSSGTRSHLRLHLEGCTFPWGSAWNSNLTHLHLEYIGLDQRPTMEQLLAVLVASPALKTLTLIHCSPNTFDGFPVALPQLAALSTIRSSYAATCAHILKFLIVPPFATTYDTVWIIHRDGFAYSLNDSARPWWFRRFKIEGRSCQPYHSLCNATLRLIDTLDVNCVTRLHLNGMQGTALIWVRLGQRLKNVRALHLHKTIPAEWLDFLLTQTMFVLGLTHWNYQAYGLYHRDEDGRPERAWVGLQHLGLHNLDLGEVSPPNLPPIPVSRSELLRALLWARRDVRRKRAFIGREWRDVFLFY</sequence>
<evidence type="ECO:0000313" key="1">
    <source>
        <dbReference type="EMBL" id="KAK7032707.1"/>
    </source>
</evidence>
<dbReference type="SUPFAM" id="SSF81383">
    <property type="entry name" value="F-box domain"/>
    <property type="match status" value="1"/>
</dbReference>
<evidence type="ECO:0008006" key="3">
    <source>
        <dbReference type="Google" id="ProtNLM"/>
    </source>
</evidence>
<proteinExistence type="predicted"/>
<organism evidence="1 2">
    <name type="scientific">Favolaschia claudopus</name>
    <dbReference type="NCBI Taxonomy" id="2862362"/>
    <lineage>
        <taxon>Eukaryota</taxon>
        <taxon>Fungi</taxon>
        <taxon>Dikarya</taxon>
        <taxon>Basidiomycota</taxon>
        <taxon>Agaricomycotina</taxon>
        <taxon>Agaricomycetes</taxon>
        <taxon>Agaricomycetidae</taxon>
        <taxon>Agaricales</taxon>
        <taxon>Marasmiineae</taxon>
        <taxon>Mycenaceae</taxon>
        <taxon>Favolaschia</taxon>
    </lineage>
</organism>
<dbReference type="AlphaFoldDB" id="A0AAW0C0A2"/>
<evidence type="ECO:0000313" key="2">
    <source>
        <dbReference type="Proteomes" id="UP001362999"/>
    </source>
</evidence>
<reference evidence="1 2" key="1">
    <citation type="journal article" date="2024" name="J Genomics">
        <title>Draft genome sequencing and assembly of Favolaschia claudopus CIRM-BRFM 2984 isolated from oak limbs.</title>
        <authorList>
            <person name="Navarro D."/>
            <person name="Drula E."/>
            <person name="Chaduli D."/>
            <person name="Cazenave R."/>
            <person name="Ahrendt S."/>
            <person name="Wang J."/>
            <person name="Lipzen A."/>
            <person name="Daum C."/>
            <person name="Barry K."/>
            <person name="Grigoriev I.V."/>
            <person name="Favel A."/>
            <person name="Rosso M.N."/>
            <person name="Martin F."/>
        </authorList>
    </citation>
    <scope>NUCLEOTIDE SEQUENCE [LARGE SCALE GENOMIC DNA]</scope>
    <source>
        <strain evidence="1 2">CIRM-BRFM 2984</strain>
    </source>
</reference>
<protein>
    <recommendedName>
        <fullName evidence="3">F-box domain-containing protein</fullName>
    </recommendedName>
</protein>
<gene>
    <name evidence="1" type="ORF">R3P38DRAFT_3392747</name>
</gene>
<dbReference type="EMBL" id="JAWWNJ010000023">
    <property type="protein sequence ID" value="KAK7032707.1"/>
    <property type="molecule type" value="Genomic_DNA"/>
</dbReference>
<accession>A0AAW0C0A2</accession>
<comment type="caution">
    <text evidence="1">The sequence shown here is derived from an EMBL/GenBank/DDBJ whole genome shotgun (WGS) entry which is preliminary data.</text>
</comment>
<dbReference type="Gene3D" id="1.20.1280.50">
    <property type="match status" value="1"/>
</dbReference>
<dbReference type="InterPro" id="IPR036047">
    <property type="entry name" value="F-box-like_dom_sf"/>
</dbReference>
<name>A0AAW0C0A2_9AGAR</name>
<keyword evidence="2" id="KW-1185">Reference proteome</keyword>